<evidence type="ECO:0000256" key="1">
    <source>
        <dbReference type="RuleBase" id="RU363044"/>
    </source>
</evidence>
<name>A0AAQ3Q5Z4_9LILI</name>
<dbReference type="InterPro" id="IPR027417">
    <property type="entry name" value="P-loop_NTPase"/>
</dbReference>
<comment type="similarity">
    <text evidence="1">Belongs to the helicase family.</text>
</comment>
<keyword evidence="4" id="KW-1185">Reference proteome</keyword>
<dbReference type="GO" id="GO:0006310">
    <property type="term" value="P:DNA recombination"/>
    <property type="evidence" value="ECO:0007669"/>
    <property type="project" value="UniProtKB-KW"/>
</dbReference>
<keyword evidence="1" id="KW-0234">DNA repair</keyword>
<evidence type="ECO:0000313" key="3">
    <source>
        <dbReference type="EMBL" id="WOK97780.1"/>
    </source>
</evidence>
<keyword evidence="1" id="KW-0547">Nucleotide-binding</keyword>
<keyword evidence="1" id="KW-0227">DNA damage</keyword>
<dbReference type="EMBL" id="CP136891">
    <property type="protein sequence ID" value="WOK97780.1"/>
    <property type="molecule type" value="Genomic_DNA"/>
</dbReference>
<feature type="domain" description="DNA helicase Pif1-like DEAD-box helicase" evidence="2">
    <location>
        <begin position="2"/>
        <end position="58"/>
    </location>
</feature>
<dbReference type="Pfam" id="PF05970">
    <property type="entry name" value="PIF1"/>
    <property type="match status" value="1"/>
</dbReference>
<reference evidence="3 4" key="1">
    <citation type="submission" date="2023-10" db="EMBL/GenBank/DDBJ databases">
        <title>Chromosome-scale genome assembly provides insights into flower coloration mechanisms of Canna indica.</title>
        <authorList>
            <person name="Li C."/>
        </authorList>
    </citation>
    <scope>NUCLEOTIDE SEQUENCE [LARGE SCALE GENOMIC DNA]</scope>
    <source>
        <tissue evidence="3">Flower</tissue>
    </source>
</reference>
<dbReference type="GO" id="GO:0005524">
    <property type="term" value="F:ATP binding"/>
    <property type="evidence" value="ECO:0007669"/>
    <property type="project" value="UniProtKB-KW"/>
</dbReference>
<evidence type="ECO:0000313" key="4">
    <source>
        <dbReference type="Proteomes" id="UP001327560"/>
    </source>
</evidence>
<evidence type="ECO:0000259" key="2">
    <source>
        <dbReference type="Pfam" id="PF05970"/>
    </source>
</evidence>
<dbReference type="PANTHER" id="PTHR10492:SF57">
    <property type="entry name" value="ATP-DEPENDENT DNA HELICASE"/>
    <property type="match status" value="1"/>
</dbReference>
<dbReference type="AlphaFoldDB" id="A0AAQ3Q5Z4"/>
<organism evidence="3 4">
    <name type="scientific">Canna indica</name>
    <name type="common">Indian-shot</name>
    <dbReference type="NCBI Taxonomy" id="4628"/>
    <lineage>
        <taxon>Eukaryota</taxon>
        <taxon>Viridiplantae</taxon>
        <taxon>Streptophyta</taxon>
        <taxon>Embryophyta</taxon>
        <taxon>Tracheophyta</taxon>
        <taxon>Spermatophyta</taxon>
        <taxon>Magnoliopsida</taxon>
        <taxon>Liliopsida</taxon>
        <taxon>Zingiberales</taxon>
        <taxon>Cannaceae</taxon>
        <taxon>Canna</taxon>
    </lineage>
</organism>
<comment type="cofactor">
    <cofactor evidence="1">
        <name>Mg(2+)</name>
        <dbReference type="ChEBI" id="CHEBI:18420"/>
    </cofactor>
</comment>
<dbReference type="EC" id="5.6.2.3" evidence="1"/>
<gene>
    <name evidence="3" type="ORF">Cni_G06488</name>
</gene>
<keyword evidence="1 3" id="KW-0347">Helicase</keyword>
<accession>A0AAQ3Q5Z4</accession>
<protein>
    <recommendedName>
        <fullName evidence="1">ATP-dependent DNA helicase</fullName>
        <ecNumber evidence="1">5.6.2.3</ecNumber>
    </recommendedName>
</protein>
<proteinExistence type="inferred from homology"/>
<comment type="catalytic activity">
    <reaction evidence="1">
        <text>ATP + H2O = ADP + phosphate + H(+)</text>
        <dbReference type="Rhea" id="RHEA:13065"/>
        <dbReference type="ChEBI" id="CHEBI:15377"/>
        <dbReference type="ChEBI" id="CHEBI:15378"/>
        <dbReference type="ChEBI" id="CHEBI:30616"/>
        <dbReference type="ChEBI" id="CHEBI:43474"/>
        <dbReference type="ChEBI" id="CHEBI:456216"/>
        <dbReference type="EC" id="5.6.2.3"/>
    </reaction>
</comment>
<dbReference type="SUPFAM" id="SSF52540">
    <property type="entry name" value="P-loop containing nucleoside triphosphate hydrolases"/>
    <property type="match status" value="1"/>
</dbReference>
<dbReference type="GO" id="GO:0006281">
    <property type="term" value="P:DNA repair"/>
    <property type="evidence" value="ECO:0007669"/>
    <property type="project" value="UniProtKB-KW"/>
</dbReference>
<dbReference type="GO" id="GO:0016787">
    <property type="term" value="F:hydrolase activity"/>
    <property type="evidence" value="ECO:0007669"/>
    <property type="project" value="UniProtKB-KW"/>
</dbReference>
<sequence length="137" mass="15038">MTDEGGVFFLYGYGGTGKTYIWKALTSALRSKGHIVLTIVSNEIATILLPGGRMAHSRTLRAILRFQNPNTFNLPFGGIPIVFGGDFRQILPVGNLRVDELHYVVQMGFVQSQLGATFPSQSLPEENCKSDKFSAQT</sequence>
<dbReference type="GO" id="GO:0043139">
    <property type="term" value="F:5'-3' DNA helicase activity"/>
    <property type="evidence" value="ECO:0007669"/>
    <property type="project" value="UniProtKB-EC"/>
</dbReference>
<dbReference type="PANTHER" id="PTHR10492">
    <property type="match status" value="1"/>
</dbReference>
<dbReference type="Gene3D" id="3.40.50.300">
    <property type="entry name" value="P-loop containing nucleotide triphosphate hydrolases"/>
    <property type="match status" value="1"/>
</dbReference>
<dbReference type="GO" id="GO:0000723">
    <property type="term" value="P:telomere maintenance"/>
    <property type="evidence" value="ECO:0007669"/>
    <property type="project" value="InterPro"/>
</dbReference>
<keyword evidence="1" id="KW-0067">ATP-binding</keyword>
<dbReference type="Proteomes" id="UP001327560">
    <property type="component" value="Chromosome 2"/>
</dbReference>
<keyword evidence="1" id="KW-0233">DNA recombination</keyword>
<dbReference type="InterPro" id="IPR010285">
    <property type="entry name" value="DNA_helicase_pif1-like_DEAD"/>
</dbReference>
<keyword evidence="1" id="KW-0378">Hydrolase</keyword>